<evidence type="ECO:0000313" key="1">
    <source>
        <dbReference type="EMBL" id="OGI69202.1"/>
    </source>
</evidence>
<name>A0A1F6VHU9_9BACT</name>
<evidence type="ECO:0000313" key="2">
    <source>
        <dbReference type="Proteomes" id="UP000178059"/>
    </source>
</evidence>
<protein>
    <submittedName>
        <fullName evidence="1">Uncharacterized protein</fullName>
    </submittedName>
</protein>
<dbReference type="AlphaFoldDB" id="A0A1F6VHU9"/>
<comment type="caution">
    <text evidence="1">The sequence shown here is derived from an EMBL/GenBank/DDBJ whole genome shotgun (WGS) entry which is preliminary data.</text>
</comment>
<sequence>MTETIYQISYPSLIGWPIFDRRPARRSLGTGGEERVKKLKYHIQTGDYFGTLATVLDLMNQTSEKTSKKVQEIKKDLLLLQKNYKIVRKIKNPK</sequence>
<dbReference type="Proteomes" id="UP000178059">
    <property type="component" value="Unassembled WGS sequence"/>
</dbReference>
<dbReference type="EMBL" id="MFTT01000031">
    <property type="protein sequence ID" value="OGI69202.1"/>
    <property type="molecule type" value="Genomic_DNA"/>
</dbReference>
<reference evidence="1 2" key="1">
    <citation type="journal article" date="2016" name="Nat. Commun.">
        <title>Thousands of microbial genomes shed light on interconnected biogeochemical processes in an aquifer system.</title>
        <authorList>
            <person name="Anantharaman K."/>
            <person name="Brown C.T."/>
            <person name="Hug L.A."/>
            <person name="Sharon I."/>
            <person name="Castelle C.J."/>
            <person name="Probst A.J."/>
            <person name="Thomas B.C."/>
            <person name="Singh A."/>
            <person name="Wilkins M.J."/>
            <person name="Karaoz U."/>
            <person name="Brodie E.L."/>
            <person name="Williams K.H."/>
            <person name="Hubbard S.S."/>
            <person name="Banfield J.F."/>
        </authorList>
    </citation>
    <scope>NUCLEOTIDE SEQUENCE [LARGE SCALE GENOMIC DNA]</scope>
</reference>
<gene>
    <name evidence="1" type="ORF">A2824_01295</name>
</gene>
<organism evidence="1 2">
    <name type="scientific">Candidatus Nomurabacteria bacterium RIFCSPHIGHO2_01_FULL_42_16</name>
    <dbReference type="NCBI Taxonomy" id="1801743"/>
    <lineage>
        <taxon>Bacteria</taxon>
        <taxon>Candidatus Nomuraibacteriota</taxon>
    </lineage>
</organism>
<proteinExistence type="predicted"/>
<dbReference type="STRING" id="1801743.A2824_01295"/>
<accession>A0A1F6VHU9</accession>